<feature type="transmembrane region" description="Helical" evidence="6">
    <location>
        <begin position="85"/>
        <end position="105"/>
    </location>
</feature>
<keyword evidence="4 6" id="KW-1133">Transmembrane helix</keyword>
<dbReference type="PANTHER" id="PTHR32196">
    <property type="entry name" value="ABC TRANSPORTER PERMEASE PROTEIN YPHD-RELATED-RELATED"/>
    <property type="match status" value="1"/>
</dbReference>
<comment type="subcellular location">
    <subcellularLocation>
        <location evidence="1">Cell membrane</location>
        <topology evidence="1">Multi-pass membrane protein</topology>
    </subcellularLocation>
</comment>
<dbReference type="GO" id="GO:0005886">
    <property type="term" value="C:plasma membrane"/>
    <property type="evidence" value="ECO:0007669"/>
    <property type="project" value="UniProtKB-SubCell"/>
</dbReference>
<evidence type="ECO:0000313" key="8">
    <source>
        <dbReference type="Proteomes" id="UP000632659"/>
    </source>
</evidence>
<sequence length="301" mass="31121">MTLVIGSLQLGMIYGLLALGVYITFRILNIPDLTVDGSFTLGLAVSASFTVAGHPYLGIVLALLAGALAGCITGLLQTKVGIHPILAGILTMSGLYSVNLFVMGAKSNLSLIGKNTLFSDLLTALPALGKDGSQLAVGCVFAFVCVAVCIWFFKTQLGLSIRATGNNEDMVRASSINVDAVKIITLAVANGCVGLSGAVIAQYQGFADVSSGTGMVVVGLASVIIGEAIVGKRSVSVGLISAIAGSLVYRLIIALALKTSFFPSYMLKLVSAVIVVIALAIPTVKRTMQLRKIRKGGRRNA</sequence>
<feature type="transmembrane region" description="Helical" evidence="6">
    <location>
        <begin position="12"/>
        <end position="30"/>
    </location>
</feature>
<accession>A0A8J6TR59</accession>
<dbReference type="GO" id="GO:0022857">
    <property type="term" value="F:transmembrane transporter activity"/>
    <property type="evidence" value="ECO:0007669"/>
    <property type="project" value="InterPro"/>
</dbReference>
<comment type="caution">
    <text evidence="7">The sequence shown here is derived from an EMBL/GenBank/DDBJ whole genome shotgun (WGS) entry which is preliminary data.</text>
</comment>
<dbReference type="Proteomes" id="UP000632659">
    <property type="component" value="Unassembled WGS sequence"/>
</dbReference>
<feature type="transmembrane region" description="Helical" evidence="6">
    <location>
        <begin position="237"/>
        <end position="257"/>
    </location>
</feature>
<dbReference type="PANTHER" id="PTHR32196:SF69">
    <property type="entry name" value="BRANCHED-CHAIN AMINO ACID TRANSPORT SYSTEM, PERMEASE PROTEIN"/>
    <property type="match status" value="1"/>
</dbReference>
<evidence type="ECO:0000256" key="3">
    <source>
        <dbReference type="ARBA" id="ARBA00022692"/>
    </source>
</evidence>
<keyword evidence="2" id="KW-1003">Cell membrane</keyword>
<reference evidence="7" key="1">
    <citation type="submission" date="2020-08" db="EMBL/GenBank/DDBJ databases">
        <title>Genome public.</title>
        <authorList>
            <person name="Liu C."/>
            <person name="Sun Q."/>
        </authorList>
    </citation>
    <scope>NUCLEOTIDE SEQUENCE</scope>
    <source>
        <strain evidence="7">NSJ-15</strain>
    </source>
</reference>
<keyword evidence="3 6" id="KW-0812">Transmembrane</keyword>
<keyword evidence="8" id="KW-1185">Reference proteome</keyword>
<dbReference type="Pfam" id="PF02653">
    <property type="entry name" value="BPD_transp_2"/>
    <property type="match status" value="1"/>
</dbReference>
<name>A0A8J6TR59_9FIRM</name>
<feature type="transmembrane region" description="Helical" evidence="6">
    <location>
        <begin position="180"/>
        <end position="203"/>
    </location>
</feature>
<dbReference type="CDD" id="cd06574">
    <property type="entry name" value="TM_PBP1_branched-chain-AA_like"/>
    <property type="match status" value="1"/>
</dbReference>
<feature type="transmembrane region" description="Helical" evidence="6">
    <location>
        <begin position="56"/>
        <end position="76"/>
    </location>
</feature>
<dbReference type="InterPro" id="IPR001851">
    <property type="entry name" value="ABC_transp_permease"/>
</dbReference>
<feature type="transmembrane region" description="Helical" evidence="6">
    <location>
        <begin position="135"/>
        <end position="153"/>
    </location>
</feature>
<evidence type="ECO:0000256" key="2">
    <source>
        <dbReference type="ARBA" id="ARBA00022475"/>
    </source>
</evidence>
<organism evidence="7 8">
    <name type="scientific">Massiliimalia timonensis</name>
    <dbReference type="NCBI Taxonomy" id="1987501"/>
    <lineage>
        <taxon>Bacteria</taxon>
        <taxon>Bacillati</taxon>
        <taxon>Bacillota</taxon>
        <taxon>Clostridia</taxon>
        <taxon>Eubacteriales</taxon>
        <taxon>Oscillospiraceae</taxon>
        <taxon>Massiliimalia</taxon>
    </lineage>
</organism>
<feature type="transmembrane region" description="Helical" evidence="6">
    <location>
        <begin position="209"/>
        <end position="230"/>
    </location>
</feature>
<dbReference type="AlphaFoldDB" id="A0A8J6TR59"/>
<keyword evidence="5 6" id="KW-0472">Membrane</keyword>
<feature type="transmembrane region" description="Helical" evidence="6">
    <location>
        <begin position="263"/>
        <end position="284"/>
    </location>
</feature>
<evidence type="ECO:0000313" key="7">
    <source>
        <dbReference type="EMBL" id="MBC8611949.1"/>
    </source>
</evidence>
<evidence type="ECO:0000256" key="4">
    <source>
        <dbReference type="ARBA" id="ARBA00022989"/>
    </source>
</evidence>
<dbReference type="RefSeq" id="WP_154825170.1">
    <property type="nucleotide sequence ID" value="NZ_JACRTL010000009.1"/>
</dbReference>
<evidence type="ECO:0000256" key="1">
    <source>
        <dbReference type="ARBA" id="ARBA00004651"/>
    </source>
</evidence>
<gene>
    <name evidence="7" type="ORF">H8702_12695</name>
</gene>
<proteinExistence type="predicted"/>
<dbReference type="EMBL" id="JACRTL010000009">
    <property type="protein sequence ID" value="MBC8611949.1"/>
    <property type="molecule type" value="Genomic_DNA"/>
</dbReference>
<protein>
    <submittedName>
        <fullName evidence="7">ABC transporter permease</fullName>
    </submittedName>
</protein>
<evidence type="ECO:0000256" key="6">
    <source>
        <dbReference type="SAM" id="Phobius"/>
    </source>
</evidence>
<evidence type="ECO:0000256" key="5">
    <source>
        <dbReference type="ARBA" id="ARBA00023136"/>
    </source>
</evidence>